<evidence type="ECO:0000256" key="2">
    <source>
        <dbReference type="SAM" id="MobiDB-lite"/>
    </source>
</evidence>
<feature type="region of interest" description="Disordered" evidence="2">
    <location>
        <begin position="1002"/>
        <end position="1031"/>
    </location>
</feature>
<dbReference type="PROSITE" id="PS50096">
    <property type="entry name" value="IQ"/>
    <property type="match status" value="1"/>
</dbReference>
<feature type="compositionally biased region" description="Basic and acidic residues" evidence="2">
    <location>
        <begin position="1"/>
        <end position="22"/>
    </location>
</feature>
<feature type="region of interest" description="Disordered" evidence="2">
    <location>
        <begin position="802"/>
        <end position="849"/>
    </location>
</feature>
<feature type="region of interest" description="Disordered" evidence="2">
    <location>
        <begin position="365"/>
        <end position="426"/>
    </location>
</feature>
<dbReference type="EMBL" id="CM008962">
    <property type="protein sequence ID" value="PNW87846.1"/>
    <property type="molecule type" value="Genomic_DNA"/>
</dbReference>
<evidence type="ECO:0000256" key="1">
    <source>
        <dbReference type="SAM" id="Coils"/>
    </source>
</evidence>
<feature type="compositionally biased region" description="Basic residues" evidence="2">
    <location>
        <begin position="1017"/>
        <end position="1031"/>
    </location>
</feature>
<feature type="compositionally biased region" description="Low complexity" evidence="2">
    <location>
        <begin position="293"/>
        <end position="306"/>
    </location>
</feature>
<dbReference type="OrthoDB" id="551273at2759"/>
<feature type="region of interest" description="Disordered" evidence="2">
    <location>
        <begin position="287"/>
        <end position="353"/>
    </location>
</feature>
<dbReference type="ExpressionAtlas" id="A0A2K3E4Z5">
    <property type="expression patterns" value="baseline and differential"/>
</dbReference>
<evidence type="ECO:0000313" key="4">
    <source>
        <dbReference type="Proteomes" id="UP000006906"/>
    </source>
</evidence>
<feature type="coiled-coil region" evidence="1">
    <location>
        <begin position="935"/>
        <end position="971"/>
    </location>
</feature>
<dbReference type="OMA" id="RCTARIV"/>
<feature type="region of interest" description="Disordered" evidence="2">
    <location>
        <begin position="1"/>
        <end position="35"/>
    </location>
</feature>
<feature type="compositionally biased region" description="Low complexity" evidence="2">
    <location>
        <begin position="314"/>
        <end position="332"/>
    </location>
</feature>
<dbReference type="Proteomes" id="UP000006906">
    <property type="component" value="Chromosome 1"/>
</dbReference>
<feature type="region of interest" description="Disordered" evidence="2">
    <location>
        <begin position="66"/>
        <end position="142"/>
    </location>
</feature>
<dbReference type="GeneID" id="5727679"/>
<dbReference type="KEGG" id="cre:CHLRE_01g004200v5"/>
<dbReference type="PaxDb" id="3055-EDO97203"/>
<dbReference type="Gramene" id="PNW87846">
    <property type="protein sequence ID" value="PNW87846"/>
    <property type="gene ID" value="CHLRE_01g004200v5"/>
</dbReference>
<sequence>MRRASEPEVSRPGRVKFGESRVVEAPTGARRDAAKEDANVLLKDFDNRFRSIQDLLQRYQAEKTAQARGNALPADEGARGGTHGAAAGGGGGGGSDPDGGRTAALAAANSRRKMALQSQGQGQRASSSGAVGVAAGPAATMDEESRIRAELLKPRRIKSAAPGASRALSAKIEFYRAHPELAQRKADKAKTEQLEEQRAAAAAAAEANSGAPPPVNFIASNRRSIMPHSLPYGLQMTIETLRDHGIRNLHVRDNPGTALAGPTFGIGDRMPINGPGAIRRPASAMPALGRSTGRVGAGSRVGPAGPAAGGGGSRPDSGVHAAWTAAQQQPAPVHSHERPVPDPTVAHEGGHVHDSHTSTLFLTAVDVPGPLHPPSNPSGPGRGSTSGTGHPHSPPPAPPTATGSGAHPGLSLNLPQSPYRPGSGMPHSAYGPYSPYTASGAHANGGGTQPGSLGGYFQAWAAAGSHGGPPEGSVVGSSMAGYGVDSRRLRLVLSSRPASGGSPTRRREFIAEHATIRAERAAHAAEVRERAWALEEHRRRTIAMAAEVRAQQRREEEARQAEAKAAAELQERQRGWTAIVGLCSKLAFIAEQVQEDRRVRSLRALRKEAAVRIATWYKGILLRRRQRELVELVQRLRRLVMPYVATQKVALRQRCAMRLVDFMQYAESSNMAVVGVRRLKHGVELLQTSWRNALLVRNLQRAALYNQLTRVEREIVTANKRNERNLQLHMMRLGKSVNIMDPDSALMPAGYGSMHSRTGGGLAGASAAQSMRSMMLASDSMRSGAAGAAGFGGGWGDWQSNAGASQKSMAVGGMPGSPSGLERGGSRSYDRSRLPGRGALHEPGDEEDEALSRHAEMVGREAREAVAERFLLAARKEHRKLLEKYSADKAVYLARRPIEEMRQKMLRDAGLHVEPEVRPPVMPRMRLVYPRAILRDLLKEAIQVHAERMARLAEEEEAQRLADEAEAAEAAQFGHGGGGHHGGGGVTWGDNAYQGGRGRNLAGIHGSVTRGGLSRRSPSRKMVSHKSVRHG</sequence>
<feature type="compositionally biased region" description="Low complexity" evidence="2">
    <location>
        <begin position="115"/>
        <end position="139"/>
    </location>
</feature>
<feature type="compositionally biased region" description="Low complexity" evidence="2">
    <location>
        <begin position="400"/>
        <end position="409"/>
    </location>
</feature>
<evidence type="ECO:0000313" key="3">
    <source>
        <dbReference type="EMBL" id="PNW87846.1"/>
    </source>
</evidence>
<name>A0A2K3E4Z5_CHLRE</name>
<gene>
    <name evidence="3" type="ORF">CHLRE_01g004200v5</name>
</gene>
<dbReference type="RefSeq" id="XP_042928081.1">
    <property type="nucleotide sequence ID" value="XM_043058167.1"/>
</dbReference>
<proteinExistence type="predicted"/>
<feature type="region of interest" description="Disordered" evidence="2">
    <location>
        <begin position="184"/>
        <end position="212"/>
    </location>
</feature>
<protein>
    <submittedName>
        <fullName evidence="3">Uncharacterized protein</fullName>
    </submittedName>
</protein>
<organism evidence="3 4">
    <name type="scientific">Chlamydomonas reinhardtii</name>
    <name type="common">Chlamydomonas smithii</name>
    <dbReference type="NCBI Taxonomy" id="3055"/>
    <lineage>
        <taxon>Eukaryota</taxon>
        <taxon>Viridiplantae</taxon>
        <taxon>Chlorophyta</taxon>
        <taxon>core chlorophytes</taxon>
        <taxon>Chlorophyceae</taxon>
        <taxon>CS clade</taxon>
        <taxon>Chlamydomonadales</taxon>
        <taxon>Chlamydomonadaceae</taxon>
        <taxon>Chlamydomonas</taxon>
    </lineage>
</organism>
<keyword evidence="1" id="KW-0175">Coiled coil</keyword>
<feature type="compositionally biased region" description="Gly residues" evidence="2">
    <location>
        <begin position="79"/>
        <end position="97"/>
    </location>
</feature>
<feature type="compositionally biased region" description="Basic and acidic residues" evidence="2">
    <location>
        <begin position="184"/>
        <end position="198"/>
    </location>
</feature>
<feature type="compositionally biased region" description="Basic and acidic residues" evidence="2">
    <location>
        <begin position="824"/>
        <end position="843"/>
    </location>
</feature>
<dbReference type="InParanoid" id="A0A2K3E4Z5"/>
<reference evidence="3 4" key="1">
    <citation type="journal article" date="2007" name="Science">
        <title>The Chlamydomonas genome reveals the evolution of key animal and plant functions.</title>
        <authorList>
            <person name="Merchant S.S."/>
            <person name="Prochnik S.E."/>
            <person name="Vallon O."/>
            <person name="Harris E.H."/>
            <person name="Karpowicz S.J."/>
            <person name="Witman G.B."/>
            <person name="Terry A."/>
            <person name="Salamov A."/>
            <person name="Fritz-Laylin L.K."/>
            <person name="Marechal-Drouard L."/>
            <person name="Marshall W.F."/>
            <person name="Qu L.H."/>
            <person name="Nelson D.R."/>
            <person name="Sanderfoot A.A."/>
            <person name="Spalding M.H."/>
            <person name="Kapitonov V.V."/>
            <person name="Ren Q."/>
            <person name="Ferris P."/>
            <person name="Lindquist E."/>
            <person name="Shapiro H."/>
            <person name="Lucas S.M."/>
            <person name="Grimwood J."/>
            <person name="Schmutz J."/>
            <person name="Cardol P."/>
            <person name="Cerutti H."/>
            <person name="Chanfreau G."/>
            <person name="Chen C.L."/>
            <person name="Cognat V."/>
            <person name="Croft M.T."/>
            <person name="Dent R."/>
            <person name="Dutcher S."/>
            <person name="Fernandez E."/>
            <person name="Fukuzawa H."/>
            <person name="Gonzalez-Ballester D."/>
            <person name="Gonzalez-Halphen D."/>
            <person name="Hallmann A."/>
            <person name="Hanikenne M."/>
            <person name="Hippler M."/>
            <person name="Inwood W."/>
            <person name="Jabbari K."/>
            <person name="Kalanon M."/>
            <person name="Kuras R."/>
            <person name="Lefebvre P.A."/>
            <person name="Lemaire S.D."/>
            <person name="Lobanov A.V."/>
            <person name="Lohr M."/>
            <person name="Manuell A."/>
            <person name="Meier I."/>
            <person name="Mets L."/>
            <person name="Mittag M."/>
            <person name="Mittelmeier T."/>
            <person name="Moroney J.V."/>
            <person name="Moseley J."/>
            <person name="Napoli C."/>
            <person name="Nedelcu A.M."/>
            <person name="Niyogi K."/>
            <person name="Novoselov S.V."/>
            <person name="Paulsen I.T."/>
            <person name="Pazour G."/>
            <person name="Purton S."/>
            <person name="Ral J.P."/>
            <person name="Riano-Pachon D.M."/>
            <person name="Riekhof W."/>
            <person name="Rymarquis L."/>
            <person name="Schroda M."/>
            <person name="Stern D."/>
            <person name="Umen J."/>
            <person name="Willows R."/>
            <person name="Wilson N."/>
            <person name="Zimmer S.L."/>
            <person name="Allmer J."/>
            <person name="Balk J."/>
            <person name="Bisova K."/>
            <person name="Chen C.J."/>
            <person name="Elias M."/>
            <person name="Gendler K."/>
            <person name="Hauser C."/>
            <person name="Lamb M.R."/>
            <person name="Ledford H."/>
            <person name="Long J.C."/>
            <person name="Minagawa J."/>
            <person name="Page M.D."/>
            <person name="Pan J."/>
            <person name="Pootakham W."/>
            <person name="Roje S."/>
            <person name="Rose A."/>
            <person name="Stahlberg E."/>
            <person name="Terauchi A.M."/>
            <person name="Yang P."/>
            <person name="Ball S."/>
            <person name="Bowler C."/>
            <person name="Dieckmann C.L."/>
            <person name="Gladyshev V.N."/>
            <person name="Green P."/>
            <person name="Jorgensen R."/>
            <person name="Mayfield S."/>
            <person name="Mueller-Roeber B."/>
            <person name="Rajamani S."/>
            <person name="Sayre R.T."/>
            <person name="Brokstein P."/>
            <person name="Dubchak I."/>
            <person name="Goodstein D."/>
            <person name="Hornick L."/>
            <person name="Huang Y.W."/>
            <person name="Jhaveri J."/>
            <person name="Luo Y."/>
            <person name="Martinez D."/>
            <person name="Ngau W.C."/>
            <person name="Otillar B."/>
            <person name="Poliakov A."/>
            <person name="Porter A."/>
            <person name="Szajkowski L."/>
            <person name="Werner G."/>
            <person name="Zhou K."/>
            <person name="Grigoriev I.V."/>
            <person name="Rokhsar D.S."/>
            <person name="Grossman A.R."/>
        </authorList>
    </citation>
    <scope>NUCLEOTIDE SEQUENCE [LARGE SCALE GENOMIC DNA]</scope>
    <source>
        <strain evidence="4">CC-503</strain>
    </source>
</reference>
<accession>A0A2K3E4Z5</accession>
<dbReference type="AlphaFoldDB" id="A0A2K3E4Z5"/>
<keyword evidence="4" id="KW-1185">Reference proteome</keyword>